<dbReference type="EMBL" id="QEAO01000075">
    <property type="protein sequence ID" value="TPX30334.1"/>
    <property type="molecule type" value="Genomic_DNA"/>
</dbReference>
<accession>A0A507BX05</accession>
<keyword evidence="1" id="KW-0285">Flavoprotein</keyword>
<sequence>MTLKAIVIGSGPAGLIAANSLLDAGYKASDFVVLEKRPEWQRRPQEISLMACSSARLRKWGVIQKMEARNQISPRHGHIMMHWDDWKTGKNLSIAYGEQPGEYPGDLANVTTDQVLDDGTHARNVNTTTIGDTERAMLDAATERGVNVMRGVIIDLVWHRDVEKYEVCYTAAMGERVSLGIPDLVINCEGANRKFVKQVLGPRHGVEILPKAPRAVYFVCVNVYFPSPEERLRIMPSGIYMKTYGQADFSFAPVAGAPSRNTEPDQAIWVKLRPEMLIDTPVWDGAPADVTLSWKSGSRSKVIEQYAAQEVKSFLRTMFGDGVAETVRLGEITTPIHVRDTLLSTATAGKNMVMFGDCFRTGTFQSGSGFNLLLTMDCNALKTLIGSKESREAAFEEYTSSVRKSALRWHERNVAAFHSEGVPPFVSHAERAEGVLKYKNYPEFVAKLVQPTMMKIRKEQPRL</sequence>
<reference evidence="5 6" key="1">
    <citation type="journal article" date="2019" name="Sci. Rep.">
        <title>Comparative genomics of chytrid fungi reveal insights into the obligate biotrophic and pathogenic lifestyle of Synchytrium endobioticum.</title>
        <authorList>
            <person name="van de Vossenberg B.T.L.H."/>
            <person name="Warris S."/>
            <person name="Nguyen H.D.T."/>
            <person name="van Gent-Pelzer M.P.E."/>
            <person name="Joly D.L."/>
            <person name="van de Geest H.C."/>
            <person name="Bonants P.J.M."/>
            <person name="Smith D.S."/>
            <person name="Levesque C.A."/>
            <person name="van der Lee T.A.J."/>
        </authorList>
    </citation>
    <scope>NUCLEOTIDE SEQUENCE [LARGE SCALE GENOMIC DNA]</scope>
    <source>
        <strain evidence="5 6">JEL517</strain>
    </source>
</reference>
<protein>
    <recommendedName>
        <fullName evidence="4">FAD-binding domain-containing protein</fullName>
    </recommendedName>
</protein>
<dbReference type="SUPFAM" id="SSF51905">
    <property type="entry name" value="FAD/NAD(P)-binding domain"/>
    <property type="match status" value="1"/>
</dbReference>
<gene>
    <name evidence="5" type="ORF">SmJEL517_g06082</name>
</gene>
<dbReference type="AlphaFoldDB" id="A0A507BX05"/>
<dbReference type="Proteomes" id="UP000319731">
    <property type="component" value="Unassembled WGS sequence"/>
</dbReference>
<evidence type="ECO:0000256" key="1">
    <source>
        <dbReference type="ARBA" id="ARBA00022630"/>
    </source>
</evidence>
<evidence type="ECO:0000256" key="2">
    <source>
        <dbReference type="ARBA" id="ARBA00022827"/>
    </source>
</evidence>
<keyword evidence="6" id="KW-1185">Reference proteome</keyword>
<dbReference type="GO" id="GO:0071949">
    <property type="term" value="F:FAD binding"/>
    <property type="evidence" value="ECO:0007669"/>
    <property type="project" value="InterPro"/>
</dbReference>
<dbReference type="OrthoDB" id="10016252at2759"/>
<evidence type="ECO:0000259" key="4">
    <source>
        <dbReference type="Pfam" id="PF01494"/>
    </source>
</evidence>
<dbReference type="Pfam" id="PF01494">
    <property type="entry name" value="FAD_binding_3"/>
    <property type="match status" value="1"/>
</dbReference>
<dbReference type="InterPro" id="IPR002938">
    <property type="entry name" value="FAD-bd"/>
</dbReference>
<evidence type="ECO:0000256" key="3">
    <source>
        <dbReference type="ARBA" id="ARBA00023002"/>
    </source>
</evidence>
<dbReference type="InterPro" id="IPR036188">
    <property type="entry name" value="FAD/NAD-bd_sf"/>
</dbReference>
<comment type="caution">
    <text evidence="5">The sequence shown here is derived from an EMBL/GenBank/DDBJ whole genome shotgun (WGS) entry which is preliminary data.</text>
</comment>
<evidence type="ECO:0000313" key="6">
    <source>
        <dbReference type="Proteomes" id="UP000319731"/>
    </source>
</evidence>
<name>A0A507BX05_9FUNG</name>
<dbReference type="Gene3D" id="3.50.50.60">
    <property type="entry name" value="FAD/NAD(P)-binding domain"/>
    <property type="match status" value="1"/>
</dbReference>
<feature type="domain" description="FAD-binding" evidence="4">
    <location>
        <begin position="4"/>
        <end position="205"/>
    </location>
</feature>
<organism evidence="5 6">
    <name type="scientific">Synchytrium microbalum</name>
    <dbReference type="NCBI Taxonomy" id="1806994"/>
    <lineage>
        <taxon>Eukaryota</taxon>
        <taxon>Fungi</taxon>
        <taxon>Fungi incertae sedis</taxon>
        <taxon>Chytridiomycota</taxon>
        <taxon>Chytridiomycota incertae sedis</taxon>
        <taxon>Chytridiomycetes</taxon>
        <taxon>Synchytriales</taxon>
        <taxon>Synchytriaceae</taxon>
        <taxon>Synchytrium</taxon>
    </lineage>
</organism>
<dbReference type="GeneID" id="42007305"/>
<dbReference type="RefSeq" id="XP_031022015.1">
    <property type="nucleotide sequence ID" value="XM_031172008.1"/>
</dbReference>
<keyword evidence="2" id="KW-0274">FAD</keyword>
<dbReference type="GO" id="GO:0016491">
    <property type="term" value="F:oxidoreductase activity"/>
    <property type="evidence" value="ECO:0007669"/>
    <property type="project" value="UniProtKB-KW"/>
</dbReference>
<keyword evidence="3" id="KW-0560">Oxidoreductase</keyword>
<proteinExistence type="predicted"/>
<evidence type="ECO:0000313" key="5">
    <source>
        <dbReference type="EMBL" id="TPX30334.1"/>
    </source>
</evidence>